<dbReference type="GO" id="GO:0008374">
    <property type="term" value="F:O-acyltransferase activity"/>
    <property type="evidence" value="ECO:0007669"/>
    <property type="project" value="InterPro"/>
</dbReference>
<dbReference type="InterPro" id="IPR009721">
    <property type="entry name" value="O-acyltransferase_WSD1_C"/>
</dbReference>
<dbReference type="InterPro" id="IPR045034">
    <property type="entry name" value="O-acyltransferase_WSD1-like"/>
</dbReference>
<dbReference type="EMBL" id="HBHX01023718">
    <property type="protein sequence ID" value="CAE0112524.1"/>
    <property type="molecule type" value="Transcribed_RNA"/>
</dbReference>
<dbReference type="PANTHER" id="PTHR31650:SF1">
    <property type="entry name" value="WAX ESTER SYNTHASE_DIACYLGLYCEROL ACYLTRANSFERASE 4-RELATED"/>
    <property type="match status" value="1"/>
</dbReference>
<dbReference type="GO" id="GO:0019432">
    <property type="term" value="P:triglyceride biosynthetic process"/>
    <property type="evidence" value="ECO:0007669"/>
    <property type="project" value="TreeGrafter"/>
</dbReference>
<name>A0A7S3EWM2_9EUKA</name>
<accession>A0A7S3EWM2</accession>
<dbReference type="PANTHER" id="PTHR31650">
    <property type="entry name" value="O-ACYLTRANSFERASE (WSD1-LIKE) FAMILY PROTEIN"/>
    <property type="match status" value="1"/>
</dbReference>
<dbReference type="Pfam" id="PF06974">
    <property type="entry name" value="WS_DGAT_C"/>
    <property type="match status" value="1"/>
</dbReference>
<protein>
    <recommendedName>
        <fullName evidence="1">O-acyltransferase WSD1 C-terminal domain-containing protein</fullName>
    </recommendedName>
</protein>
<feature type="domain" description="O-acyltransferase WSD1 C-terminal" evidence="1">
    <location>
        <begin position="3"/>
        <end position="94"/>
    </location>
</feature>
<evidence type="ECO:0000313" key="2">
    <source>
        <dbReference type="EMBL" id="CAE0112524.1"/>
    </source>
</evidence>
<dbReference type="AlphaFoldDB" id="A0A7S3EWM2"/>
<organism evidence="2">
    <name type="scientific">Haptolina ericina</name>
    <dbReference type="NCBI Taxonomy" id="156174"/>
    <lineage>
        <taxon>Eukaryota</taxon>
        <taxon>Haptista</taxon>
        <taxon>Haptophyta</taxon>
        <taxon>Prymnesiophyceae</taxon>
        <taxon>Prymnesiales</taxon>
        <taxon>Prymnesiaceae</taxon>
        <taxon>Haptolina</taxon>
    </lineage>
</organism>
<proteinExistence type="predicted"/>
<sequence>MVICRLFGVRLLVFIYTLVVSKFTTYFSNVVAPQRPGTFCTVPIRSIYFTTASLDFGTSFSFLSYNGDLTLCCAADALTVPEPQRLSAHVHNALLCQVDDPPSNCA</sequence>
<gene>
    <name evidence="2" type="ORF">HERI1096_LOCUS13184</name>
</gene>
<evidence type="ECO:0000259" key="1">
    <source>
        <dbReference type="Pfam" id="PF06974"/>
    </source>
</evidence>
<reference evidence="2" key="1">
    <citation type="submission" date="2021-01" db="EMBL/GenBank/DDBJ databases">
        <authorList>
            <person name="Corre E."/>
            <person name="Pelletier E."/>
            <person name="Niang G."/>
            <person name="Scheremetjew M."/>
            <person name="Finn R."/>
            <person name="Kale V."/>
            <person name="Holt S."/>
            <person name="Cochrane G."/>
            <person name="Meng A."/>
            <person name="Brown T."/>
            <person name="Cohen L."/>
        </authorList>
    </citation>
    <scope>NUCLEOTIDE SEQUENCE</scope>
    <source>
        <strain evidence="2">CCMP281</strain>
    </source>
</reference>
<dbReference type="GO" id="GO:0005886">
    <property type="term" value="C:plasma membrane"/>
    <property type="evidence" value="ECO:0007669"/>
    <property type="project" value="TreeGrafter"/>
</dbReference>